<evidence type="ECO:0000313" key="1">
    <source>
        <dbReference type="EMBL" id="KAK9938562.1"/>
    </source>
</evidence>
<protein>
    <submittedName>
        <fullName evidence="1">Uncharacterized protein</fullName>
    </submittedName>
</protein>
<gene>
    <name evidence="1" type="ORF">M0R45_015291</name>
</gene>
<dbReference type="Proteomes" id="UP001457282">
    <property type="component" value="Unassembled WGS sequence"/>
</dbReference>
<dbReference type="AlphaFoldDB" id="A0AAW1XP34"/>
<accession>A0AAW1XP34</accession>
<proteinExistence type="predicted"/>
<organism evidence="1 2">
    <name type="scientific">Rubus argutus</name>
    <name type="common">Southern blackberry</name>
    <dbReference type="NCBI Taxonomy" id="59490"/>
    <lineage>
        <taxon>Eukaryota</taxon>
        <taxon>Viridiplantae</taxon>
        <taxon>Streptophyta</taxon>
        <taxon>Embryophyta</taxon>
        <taxon>Tracheophyta</taxon>
        <taxon>Spermatophyta</taxon>
        <taxon>Magnoliopsida</taxon>
        <taxon>eudicotyledons</taxon>
        <taxon>Gunneridae</taxon>
        <taxon>Pentapetalae</taxon>
        <taxon>rosids</taxon>
        <taxon>fabids</taxon>
        <taxon>Rosales</taxon>
        <taxon>Rosaceae</taxon>
        <taxon>Rosoideae</taxon>
        <taxon>Rosoideae incertae sedis</taxon>
        <taxon>Rubus</taxon>
    </lineage>
</organism>
<dbReference type="EMBL" id="JBEDUW010000003">
    <property type="protein sequence ID" value="KAK9938562.1"/>
    <property type="molecule type" value="Genomic_DNA"/>
</dbReference>
<keyword evidence="2" id="KW-1185">Reference proteome</keyword>
<comment type="caution">
    <text evidence="1">The sequence shown here is derived from an EMBL/GenBank/DDBJ whole genome shotgun (WGS) entry which is preliminary data.</text>
</comment>
<sequence>MRPNIHDQSRDHLEIGIVGDCLAVYLEHLGDGGSSLWVMKEYGVEESWTKVFQFYPSGCLPTLNGPPVSSFLTQFLKFYPSGCLRTQNYPRVRSFCLRPLCLLENGDLLLDNMNGGYTHFPLYDPKTQTFRDLVQSYDPKTQKLREIDAGLWAPIMDEVTLETLMIGPTIYAETLVSPLIGSM</sequence>
<name>A0AAW1XP34_RUBAR</name>
<reference evidence="1 2" key="1">
    <citation type="journal article" date="2023" name="G3 (Bethesda)">
        <title>A chromosome-length genome assembly and annotation of blackberry (Rubus argutus, cv. 'Hillquist').</title>
        <authorList>
            <person name="Bruna T."/>
            <person name="Aryal R."/>
            <person name="Dudchenko O."/>
            <person name="Sargent D.J."/>
            <person name="Mead D."/>
            <person name="Buti M."/>
            <person name="Cavallini A."/>
            <person name="Hytonen T."/>
            <person name="Andres J."/>
            <person name="Pham M."/>
            <person name="Weisz D."/>
            <person name="Mascagni F."/>
            <person name="Usai G."/>
            <person name="Natali L."/>
            <person name="Bassil N."/>
            <person name="Fernandez G.E."/>
            <person name="Lomsadze A."/>
            <person name="Armour M."/>
            <person name="Olukolu B."/>
            <person name="Poorten T."/>
            <person name="Britton C."/>
            <person name="Davik J."/>
            <person name="Ashrafi H."/>
            <person name="Aiden E.L."/>
            <person name="Borodovsky M."/>
            <person name="Worthington M."/>
        </authorList>
    </citation>
    <scope>NUCLEOTIDE SEQUENCE [LARGE SCALE GENOMIC DNA]</scope>
    <source>
        <strain evidence="1">PI 553951</strain>
    </source>
</reference>
<evidence type="ECO:0000313" key="2">
    <source>
        <dbReference type="Proteomes" id="UP001457282"/>
    </source>
</evidence>